<accession>A0A6J7H176</accession>
<dbReference type="EMBL" id="CAFBOF010000046">
    <property type="protein sequence ID" value="CAB4986084.1"/>
    <property type="molecule type" value="Genomic_DNA"/>
</dbReference>
<sequence length="310" mass="34592">MWWNRSDGTLARGLPRTRRIMPYMMRGRTESATSMIMEMDLAHSDAFIRKWNQANPGLRIDIFHLAVWGLRETFTRVPSINRFVAGGRIYDRKGIWFSYAVKQKLETGSPLFVVKRRFDTDGSFGEMVEGMAKTQAAYKDGSRPHVERELGLLFIFPGFIRRLLMAGVRGLDRVGMLPRSYIENDPMYCSAFFANLASLGLPAITHHLYEYGTCGAFCVVGRPTTAAGSPTSGPDRRRAMEVSFTFDERADDGLAACYALRRFKQIIEDPEGSGLTVTTIPGGVLNGDSSEVEAANLARADLPEQINEPS</sequence>
<dbReference type="EMBL" id="CAFBMM010000055">
    <property type="protein sequence ID" value="CAB4910395.1"/>
    <property type="molecule type" value="Genomic_DNA"/>
</dbReference>
<dbReference type="EMBL" id="CAFBPQ010000002">
    <property type="protein sequence ID" value="CAB5013801.1"/>
    <property type="molecule type" value="Genomic_DNA"/>
</dbReference>
<evidence type="ECO:0000313" key="1">
    <source>
        <dbReference type="EMBL" id="CAB4910395.1"/>
    </source>
</evidence>
<evidence type="ECO:0000313" key="3">
    <source>
        <dbReference type="EMBL" id="CAB5013801.1"/>
    </source>
</evidence>
<dbReference type="SUPFAM" id="SSF52777">
    <property type="entry name" value="CoA-dependent acyltransferases"/>
    <property type="match status" value="1"/>
</dbReference>
<dbReference type="InterPro" id="IPR023213">
    <property type="entry name" value="CAT-like_dom_sf"/>
</dbReference>
<gene>
    <name evidence="1" type="ORF">UFOPK3605_01065</name>
    <name evidence="2" type="ORF">UFOPK3897_01430</name>
    <name evidence="3" type="ORF">UFOPK4121_00205</name>
</gene>
<reference evidence="1" key="1">
    <citation type="submission" date="2020-05" db="EMBL/GenBank/DDBJ databases">
        <authorList>
            <person name="Chiriac C."/>
            <person name="Salcher M."/>
            <person name="Ghai R."/>
            <person name="Kavagutti S V."/>
        </authorList>
    </citation>
    <scope>NUCLEOTIDE SEQUENCE</scope>
</reference>
<evidence type="ECO:0000313" key="2">
    <source>
        <dbReference type="EMBL" id="CAB4986084.1"/>
    </source>
</evidence>
<organism evidence="1">
    <name type="scientific">freshwater metagenome</name>
    <dbReference type="NCBI Taxonomy" id="449393"/>
    <lineage>
        <taxon>unclassified sequences</taxon>
        <taxon>metagenomes</taxon>
        <taxon>ecological metagenomes</taxon>
    </lineage>
</organism>
<dbReference type="AlphaFoldDB" id="A0A6J7H176"/>
<dbReference type="Gene3D" id="3.30.559.10">
    <property type="entry name" value="Chloramphenicol acetyltransferase-like domain"/>
    <property type="match status" value="1"/>
</dbReference>
<proteinExistence type="predicted"/>
<protein>
    <submittedName>
        <fullName evidence="1">Unannotated protein</fullName>
    </submittedName>
</protein>
<name>A0A6J7H176_9ZZZZ</name>